<dbReference type="GO" id="GO:0000049">
    <property type="term" value="F:tRNA binding"/>
    <property type="evidence" value="ECO:0007669"/>
    <property type="project" value="UniProtKB-KW"/>
</dbReference>
<dbReference type="FunFam" id="2.30.30.280:FF:000001">
    <property type="entry name" value="tRNA-specific 2-thiouridylase MnmA"/>
    <property type="match status" value="1"/>
</dbReference>
<organism evidence="10">
    <name type="scientific">hydrothermal vent metagenome</name>
    <dbReference type="NCBI Taxonomy" id="652676"/>
    <lineage>
        <taxon>unclassified sequences</taxon>
        <taxon>metagenomes</taxon>
        <taxon>ecological metagenomes</taxon>
    </lineage>
</organism>
<proteinExistence type="predicted"/>
<evidence type="ECO:0000256" key="4">
    <source>
        <dbReference type="ARBA" id="ARBA00022741"/>
    </source>
</evidence>
<keyword evidence="4" id="KW-0547">Nucleotide-binding</keyword>
<dbReference type="InterPro" id="IPR023382">
    <property type="entry name" value="MnmA-like_central_sf"/>
</dbReference>
<feature type="domain" description="tRNA-specific 2-thiouridylase MnmA-like C-terminal" evidence="8">
    <location>
        <begin position="280"/>
        <end position="334"/>
    </location>
</feature>
<keyword evidence="6" id="KW-0694">RNA-binding</keyword>
<dbReference type="NCBIfam" id="TIGR00420">
    <property type="entry name" value="trmU"/>
    <property type="match status" value="1"/>
</dbReference>
<dbReference type="GO" id="GO:0103016">
    <property type="term" value="F:tRNA-uridine 2-sulfurtransferase activity"/>
    <property type="evidence" value="ECO:0007669"/>
    <property type="project" value="UniProtKB-EC"/>
</dbReference>
<feature type="non-terminal residue" evidence="10">
    <location>
        <position position="334"/>
    </location>
</feature>
<dbReference type="SUPFAM" id="SSF52402">
    <property type="entry name" value="Adenine nucleotide alpha hydrolases-like"/>
    <property type="match status" value="1"/>
</dbReference>
<keyword evidence="5" id="KW-0067">ATP-binding</keyword>
<dbReference type="Gene3D" id="2.40.30.10">
    <property type="entry name" value="Translation factors"/>
    <property type="match status" value="1"/>
</dbReference>
<dbReference type="GO" id="GO:0005524">
    <property type="term" value="F:ATP binding"/>
    <property type="evidence" value="ECO:0007669"/>
    <property type="project" value="UniProtKB-KW"/>
</dbReference>
<evidence type="ECO:0000256" key="7">
    <source>
        <dbReference type="ARBA" id="ARBA00023157"/>
    </source>
</evidence>
<evidence type="ECO:0000259" key="9">
    <source>
        <dbReference type="Pfam" id="PF20259"/>
    </source>
</evidence>
<gene>
    <name evidence="10" type="ORF">MNBD_DELTA03-1523</name>
</gene>
<dbReference type="EC" id="2.8.1.13" evidence="10"/>
<dbReference type="Pfam" id="PF20259">
    <property type="entry name" value="tRNA_Me_trans_M"/>
    <property type="match status" value="1"/>
</dbReference>
<evidence type="ECO:0000256" key="1">
    <source>
        <dbReference type="ARBA" id="ARBA00022555"/>
    </source>
</evidence>
<dbReference type="CDD" id="cd01998">
    <property type="entry name" value="MnmA_TRMU-like"/>
    <property type="match status" value="1"/>
</dbReference>
<dbReference type="InterPro" id="IPR046884">
    <property type="entry name" value="MnmA-like_central"/>
</dbReference>
<keyword evidence="2 10" id="KW-0808">Transferase</keyword>
<dbReference type="Pfam" id="PF20258">
    <property type="entry name" value="tRNA_Me_trans_C"/>
    <property type="match status" value="1"/>
</dbReference>
<dbReference type="NCBIfam" id="NF001138">
    <property type="entry name" value="PRK00143.1"/>
    <property type="match status" value="1"/>
</dbReference>
<evidence type="ECO:0000256" key="3">
    <source>
        <dbReference type="ARBA" id="ARBA00022694"/>
    </source>
</evidence>
<dbReference type="EMBL" id="UOEX01000291">
    <property type="protein sequence ID" value="VAW39638.1"/>
    <property type="molecule type" value="Genomic_DNA"/>
</dbReference>
<evidence type="ECO:0000313" key="10">
    <source>
        <dbReference type="EMBL" id="VAW39638.1"/>
    </source>
</evidence>
<keyword evidence="7" id="KW-1015">Disulfide bond</keyword>
<dbReference type="PANTHER" id="PTHR11933:SF5">
    <property type="entry name" value="MITOCHONDRIAL TRNA-SPECIFIC 2-THIOURIDYLASE 1"/>
    <property type="match status" value="1"/>
</dbReference>
<evidence type="ECO:0000259" key="8">
    <source>
        <dbReference type="Pfam" id="PF20258"/>
    </source>
</evidence>
<dbReference type="InterPro" id="IPR046885">
    <property type="entry name" value="MnmA-like_C"/>
</dbReference>
<accession>A0A3B0V7M7</accession>
<keyword evidence="1" id="KW-0820">tRNA-binding</keyword>
<name>A0A3B0V7M7_9ZZZZ</name>
<dbReference type="AlphaFoldDB" id="A0A3B0V7M7"/>
<dbReference type="Gene3D" id="3.40.50.620">
    <property type="entry name" value="HUPs"/>
    <property type="match status" value="1"/>
</dbReference>
<dbReference type="InterPro" id="IPR014729">
    <property type="entry name" value="Rossmann-like_a/b/a_fold"/>
</dbReference>
<sequence>MITALLDLHNISPRAKIMAAMSGGVDSSVTAALLKRRGFETHGVFMTLDGDKESPNARRAAEIADFLGIPFTVLDLSLEFKEQVLDYFQQTYEQGLTPNPCAVCNRTIKFGRLLDYALGQGMDYLATGHYARLRRDNDGSVRLLKGADTTKDQSYFLCRLRQSQLAHALFPLAAVNKSEVYETAAELGLKGRHGTESQDVCFMTGRSLNEYFTACLPLAAAGDFVTLQGERKGRHRGIRYYTIGQRRGLGIPDATPYYVVALNAAANEVVIGKDDDLWQKRLTVSDINWLSNQAPELPAEFTVKIRYHHQGARAMVRAAANGLLIEFNEAQRAV</sequence>
<dbReference type="GO" id="GO:0002143">
    <property type="term" value="P:tRNA wobble position uridine thiolation"/>
    <property type="evidence" value="ECO:0007669"/>
    <property type="project" value="TreeGrafter"/>
</dbReference>
<dbReference type="PANTHER" id="PTHR11933">
    <property type="entry name" value="TRNA 5-METHYLAMINOMETHYL-2-THIOURIDYLATE -METHYLTRANSFERASE"/>
    <property type="match status" value="1"/>
</dbReference>
<dbReference type="InterPro" id="IPR004506">
    <property type="entry name" value="MnmA-like"/>
</dbReference>
<reference evidence="10" key="1">
    <citation type="submission" date="2018-06" db="EMBL/GenBank/DDBJ databases">
        <authorList>
            <person name="Zhirakovskaya E."/>
        </authorList>
    </citation>
    <scope>NUCLEOTIDE SEQUENCE</scope>
</reference>
<evidence type="ECO:0000256" key="6">
    <source>
        <dbReference type="ARBA" id="ARBA00022884"/>
    </source>
</evidence>
<evidence type="ECO:0000256" key="2">
    <source>
        <dbReference type="ARBA" id="ARBA00022679"/>
    </source>
</evidence>
<dbReference type="Gene3D" id="2.30.30.280">
    <property type="entry name" value="Adenine nucleotide alpha hydrolases-like domains"/>
    <property type="match status" value="1"/>
</dbReference>
<protein>
    <submittedName>
        <fullName evidence="10">tRNA-specific 2-thiouridylase MnmA</fullName>
        <ecNumber evidence="10">2.8.1.13</ecNumber>
    </submittedName>
</protein>
<evidence type="ECO:0000256" key="5">
    <source>
        <dbReference type="ARBA" id="ARBA00022840"/>
    </source>
</evidence>
<keyword evidence="3" id="KW-0819">tRNA processing</keyword>
<dbReference type="Pfam" id="PF03054">
    <property type="entry name" value="tRNA_Me_trans"/>
    <property type="match status" value="1"/>
</dbReference>
<feature type="domain" description="tRNA-specific 2-thiouridylase MnmA-like central" evidence="9">
    <location>
        <begin position="220"/>
        <end position="273"/>
    </location>
</feature>